<feature type="domain" description="HTH lysR-type" evidence="5">
    <location>
        <begin position="7"/>
        <end position="64"/>
    </location>
</feature>
<dbReference type="SUPFAM" id="SSF46785">
    <property type="entry name" value="Winged helix' DNA-binding domain"/>
    <property type="match status" value="1"/>
</dbReference>
<reference evidence="6 7" key="1">
    <citation type="submission" date="2020-12" db="EMBL/GenBank/DDBJ databases">
        <authorList>
            <person name="Zheng R.K."/>
            <person name="Sun C.M."/>
        </authorList>
    </citation>
    <scope>NUCLEOTIDE SEQUENCE [LARGE SCALE GENOMIC DNA]</scope>
    <source>
        <strain evidence="6 7">ZRK001</strain>
        <plasmid evidence="6 7">plas-001</plasmid>
    </source>
</reference>
<evidence type="ECO:0000313" key="7">
    <source>
        <dbReference type="Proteomes" id="UP000596083"/>
    </source>
</evidence>
<evidence type="ECO:0000256" key="3">
    <source>
        <dbReference type="ARBA" id="ARBA00023125"/>
    </source>
</evidence>
<evidence type="ECO:0000256" key="1">
    <source>
        <dbReference type="ARBA" id="ARBA00009437"/>
    </source>
</evidence>
<dbReference type="PRINTS" id="PR00039">
    <property type="entry name" value="HTHLYSR"/>
</dbReference>
<dbReference type="GO" id="GO:0003700">
    <property type="term" value="F:DNA-binding transcription factor activity"/>
    <property type="evidence" value="ECO:0007669"/>
    <property type="project" value="InterPro"/>
</dbReference>
<dbReference type="FunFam" id="1.10.10.10:FF:000001">
    <property type="entry name" value="LysR family transcriptional regulator"/>
    <property type="match status" value="1"/>
</dbReference>
<dbReference type="PANTHER" id="PTHR30537">
    <property type="entry name" value="HTH-TYPE TRANSCRIPTIONAL REGULATOR"/>
    <property type="match status" value="1"/>
</dbReference>
<dbReference type="RefSeq" id="WP_200338256.1">
    <property type="nucleotide sequence ID" value="NZ_CP066787.1"/>
</dbReference>
<accession>A0A7T7KNI0</accession>
<dbReference type="EMBL" id="CP066787">
    <property type="protein sequence ID" value="QQM32886.1"/>
    <property type="molecule type" value="Genomic_DNA"/>
</dbReference>
<dbReference type="SUPFAM" id="SSF53850">
    <property type="entry name" value="Periplasmic binding protein-like II"/>
    <property type="match status" value="1"/>
</dbReference>
<dbReference type="InterPro" id="IPR036388">
    <property type="entry name" value="WH-like_DNA-bd_sf"/>
</dbReference>
<dbReference type="GO" id="GO:0006351">
    <property type="term" value="P:DNA-templated transcription"/>
    <property type="evidence" value="ECO:0007669"/>
    <property type="project" value="TreeGrafter"/>
</dbReference>
<protein>
    <submittedName>
        <fullName evidence="6">LysR family transcriptional regulator</fullName>
    </submittedName>
</protein>
<dbReference type="Proteomes" id="UP000596083">
    <property type="component" value="Plasmid plas-001"/>
</dbReference>
<dbReference type="AlphaFoldDB" id="A0A7T7KNI0"/>
<dbReference type="Gene3D" id="1.10.10.10">
    <property type="entry name" value="Winged helix-like DNA-binding domain superfamily/Winged helix DNA-binding domain"/>
    <property type="match status" value="1"/>
</dbReference>
<dbReference type="CDD" id="cd08432">
    <property type="entry name" value="PBP2_GcdR_TrpI_HvrB_AmpR_like"/>
    <property type="match status" value="1"/>
</dbReference>
<dbReference type="InterPro" id="IPR036390">
    <property type="entry name" value="WH_DNA-bd_sf"/>
</dbReference>
<dbReference type="InterPro" id="IPR058163">
    <property type="entry name" value="LysR-type_TF_proteobact-type"/>
</dbReference>
<organism evidence="6 7">
    <name type="scientific">Martelella lutilitoris</name>
    <dbReference type="NCBI Taxonomy" id="2583532"/>
    <lineage>
        <taxon>Bacteria</taxon>
        <taxon>Pseudomonadati</taxon>
        <taxon>Pseudomonadota</taxon>
        <taxon>Alphaproteobacteria</taxon>
        <taxon>Hyphomicrobiales</taxon>
        <taxon>Aurantimonadaceae</taxon>
        <taxon>Martelella</taxon>
    </lineage>
</organism>
<evidence type="ECO:0000256" key="4">
    <source>
        <dbReference type="ARBA" id="ARBA00023163"/>
    </source>
</evidence>
<dbReference type="KEGG" id="mlut:JET14_20785"/>
<evidence type="ECO:0000313" key="6">
    <source>
        <dbReference type="EMBL" id="QQM32886.1"/>
    </source>
</evidence>
<dbReference type="InterPro" id="IPR005119">
    <property type="entry name" value="LysR_subst-bd"/>
</dbReference>
<dbReference type="Gene3D" id="3.40.190.10">
    <property type="entry name" value="Periplasmic binding protein-like II"/>
    <property type="match status" value="2"/>
</dbReference>
<evidence type="ECO:0000259" key="5">
    <source>
        <dbReference type="PROSITE" id="PS50931"/>
    </source>
</evidence>
<dbReference type="PANTHER" id="PTHR30537:SF74">
    <property type="entry name" value="HTH-TYPE TRANSCRIPTIONAL REGULATOR TRPI"/>
    <property type="match status" value="1"/>
</dbReference>
<keyword evidence="2" id="KW-0805">Transcription regulation</keyword>
<comment type="similarity">
    <text evidence="1">Belongs to the LysR transcriptional regulatory family.</text>
</comment>
<dbReference type="Pfam" id="PF00126">
    <property type="entry name" value="HTH_1"/>
    <property type="match status" value="1"/>
</dbReference>
<keyword evidence="4" id="KW-0804">Transcription</keyword>
<dbReference type="GO" id="GO:0043565">
    <property type="term" value="F:sequence-specific DNA binding"/>
    <property type="evidence" value="ECO:0007669"/>
    <property type="project" value="TreeGrafter"/>
</dbReference>
<proteinExistence type="inferred from homology"/>
<sequence>MKDLRHLPLQTLRTFEATARHGSMARAAAELNLTDSAVSHQLRRLEGDLGYDLFEKAGRGIRLTDAGQLFYKTVAKALQDILSTAVMLSEQPLAGGRLDIACPPMFASAWLAKNIADFSERHPTVECHIRLIENHLVPETADVDLGIMFGQGGWPNRWSARLADVDITPVCSPVLFQRLGYATPDAGALKNCLLLHRDDGAEWRRWLSECGHGDVFDRARHLYCSDLGIAIDLALNGVGFALASETLTRNDIRQGRLIRPFGFSIDAFGGWYVVVHLHSLERAGPRLFLHWLLAAFGQDDMVDTLPSPD</sequence>
<name>A0A7T7KNI0_9HYPH</name>
<geneLocation type="plasmid" evidence="6 7">
    <name>plas-001</name>
</geneLocation>
<keyword evidence="6" id="KW-0614">Plasmid</keyword>
<dbReference type="Pfam" id="PF03466">
    <property type="entry name" value="LysR_substrate"/>
    <property type="match status" value="1"/>
</dbReference>
<dbReference type="PROSITE" id="PS50931">
    <property type="entry name" value="HTH_LYSR"/>
    <property type="match status" value="1"/>
</dbReference>
<evidence type="ECO:0000256" key="2">
    <source>
        <dbReference type="ARBA" id="ARBA00023015"/>
    </source>
</evidence>
<gene>
    <name evidence="6" type="ORF">JET14_20785</name>
</gene>
<keyword evidence="3" id="KW-0238">DNA-binding</keyword>
<dbReference type="InterPro" id="IPR000847">
    <property type="entry name" value="LysR_HTH_N"/>
</dbReference>